<reference evidence="1" key="1">
    <citation type="submission" date="2021-11" db="EMBL/GenBank/DDBJ databases">
        <title>BS-T2-15 a new species belonging to the Comamonadaceae family isolated from the soil of a French oak forest.</title>
        <authorList>
            <person name="Mieszkin S."/>
            <person name="Alain K."/>
        </authorList>
    </citation>
    <scope>NUCLEOTIDE SEQUENCE</scope>
    <source>
        <strain evidence="1">BS-T2-15</strain>
    </source>
</reference>
<sequence>MTPEQRALLAERQSTFRDSEAVRLPSLIRFIETIGIAPAQHVGINAAAYLPHLTKVLRGLRCESDRERTVLSARVSEYIGEYFAQRFGGRWFVNDTPDSPTFARYVVGDFTTAPGSPVCIDPFEIGMAFARQPGGRDLASLVAKVEAQLKAAIGGGTPAPGSLPH</sequence>
<organism evidence="1 2">
    <name type="scientific">Scleromatobacter humisilvae</name>
    <dbReference type="NCBI Taxonomy" id="2897159"/>
    <lineage>
        <taxon>Bacteria</taxon>
        <taxon>Pseudomonadati</taxon>
        <taxon>Pseudomonadota</taxon>
        <taxon>Betaproteobacteria</taxon>
        <taxon>Burkholderiales</taxon>
        <taxon>Sphaerotilaceae</taxon>
        <taxon>Scleromatobacter</taxon>
    </lineage>
</organism>
<proteinExistence type="predicted"/>
<comment type="caution">
    <text evidence="1">The sequence shown here is derived from an EMBL/GenBank/DDBJ whole genome shotgun (WGS) entry which is preliminary data.</text>
</comment>
<dbReference type="EMBL" id="JAJLJH010000001">
    <property type="protein sequence ID" value="MCK9684919.1"/>
    <property type="molecule type" value="Genomic_DNA"/>
</dbReference>
<keyword evidence="2" id="KW-1185">Reference proteome</keyword>
<evidence type="ECO:0000313" key="2">
    <source>
        <dbReference type="Proteomes" id="UP001139353"/>
    </source>
</evidence>
<accession>A0A9X2C0P2</accession>
<dbReference type="Proteomes" id="UP001139353">
    <property type="component" value="Unassembled WGS sequence"/>
</dbReference>
<dbReference type="RefSeq" id="WP_275680940.1">
    <property type="nucleotide sequence ID" value="NZ_JAJLJH010000001.1"/>
</dbReference>
<dbReference type="AlphaFoldDB" id="A0A9X2C0P2"/>
<name>A0A9X2C0P2_9BURK</name>
<gene>
    <name evidence="1" type="ORF">LPC04_04270</name>
</gene>
<evidence type="ECO:0000313" key="1">
    <source>
        <dbReference type="EMBL" id="MCK9684919.1"/>
    </source>
</evidence>
<protein>
    <submittedName>
        <fullName evidence="1">Uncharacterized protein</fullName>
    </submittedName>
</protein>